<proteinExistence type="predicted"/>
<sequence length="78" mass="8757">MILTSFVTFSCVKHVLIEPHGSGIRNSAKDGRPLGWYGRRILSAIVPIIRQSRKIVFMYDTLGPKIIKNPSHRGSLKP</sequence>
<protein>
    <submittedName>
        <fullName evidence="1">Uncharacterized protein</fullName>
    </submittedName>
</protein>
<organism evidence="1 2">
    <name type="scientific">Popillia japonica</name>
    <name type="common">Japanese beetle</name>
    <dbReference type="NCBI Taxonomy" id="7064"/>
    <lineage>
        <taxon>Eukaryota</taxon>
        <taxon>Metazoa</taxon>
        <taxon>Ecdysozoa</taxon>
        <taxon>Arthropoda</taxon>
        <taxon>Hexapoda</taxon>
        <taxon>Insecta</taxon>
        <taxon>Pterygota</taxon>
        <taxon>Neoptera</taxon>
        <taxon>Endopterygota</taxon>
        <taxon>Coleoptera</taxon>
        <taxon>Polyphaga</taxon>
        <taxon>Scarabaeiformia</taxon>
        <taxon>Scarabaeidae</taxon>
        <taxon>Rutelinae</taxon>
        <taxon>Popillia</taxon>
    </lineage>
</organism>
<dbReference type="AlphaFoldDB" id="A0AAW1N6N6"/>
<comment type="caution">
    <text evidence="1">The sequence shown here is derived from an EMBL/GenBank/DDBJ whole genome shotgun (WGS) entry which is preliminary data.</text>
</comment>
<dbReference type="Proteomes" id="UP001458880">
    <property type="component" value="Unassembled WGS sequence"/>
</dbReference>
<evidence type="ECO:0000313" key="1">
    <source>
        <dbReference type="EMBL" id="KAK9754175.1"/>
    </source>
</evidence>
<name>A0AAW1N6N6_POPJA</name>
<reference evidence="1 2" key="1">
    <citation type="journal article" date="2024" name="BMC Genomics">
        <title>De novo assembly and annotation of Popillia japonica's genome with initial clues to its potential as an invasive pest.</title>
        <authorList>
            <person name="Cucini C."/>
            <person name="Boschi S."/>
            <person name="Funari R."/>
            <person name="Cardaioli E."/>
            <person name="Iannotti N."/>
            <person name="Marturano G."/>
            <person name="Paoli F."/>
            <person name="Bruttini M."/>
            <person name="Carapelli A."/>
            <person name="Frati F."/>
            <person name="Nardi F."/>
        </authorList>
    </citation>
    <scope>NUCLEOTIDE SEQUENCE [LARGE SCALE GENOMIC DNA]</scope>
    <source>
        <strain evidence="1">DMR45628</strain>
    </source>
</reference>
<dbReference type="EMBL" id="JASPKY010000009">
    <property type="protein sequence ID" value="KAK9754175.1"/>
    <property type="molecule type" value="Genomic_DNA"/>
</dbReference>
<evidence type="ECO:0000313" key="2">
    <source>
        <dbReference type="Proteomes" id="UP001458880"/>
    </source>
</evidence>
<keyword evidence="2" id="KW-1185">Reference proteome</keyword>
<gene>
    <name evidence="1" type="ORF">QE152_g1544</name>
</gene>
<accession>A0AAW1N6N6</accession>